<dbReference type="InterPro" id="IPR018490">
    <property type="entry name" value="cNMP-bd_dom_sf"/>
</dbReference>
<dbReference type="PRINTS" id="PR00103">
    <property type="entry name" value="CAMPKINASE"/>
</dbReference>
<sequence length="160" mass="17492">MQYAEAFAVIRRIPIFRALSPGDQKLLAFSSAYLVFEAGEALFHEGDPTDSAYLVDDGLVEVCLHRGAEEIVLGQLGKNELVGEMGIIRNSPRSATVRAVGTVKVLRIDADVFLHAVTSNPDAALGVMRHLSDKIAAITQRYEAIKRHASGWEMPEIVEC</sequence>
<accession>A0A380T801</accession>
<dbReference type="InterPro" id="IPR000595">
    <property type="entry name" value="cNMP-bd_dom"/>
</dbReference>
<dbReference type="PROSITE" id="PS50042">
    <property type="entry name" value="CNMP_BINDING_3"/>
    <property type="match status" value="1"/>
</dbReference>
<name>A0A380T801_9ZZZZ</name>
<dbReference type="InterPro" id="IPR050503">
    <property type="entry name" value="cAMP-dep_PK_reg_su-like"/>
</dbReference>
<evidence type="ECO:0000259" key="1">
    <source>
        <dbReference type="PROSITE" id="PS50042"/>
    </source>
</evidence>
<feature type="domain" description="Cyclic nucleotide-binding" evidence="1">
    <location>
        <begin position="15"/>
        <end position="113"/>
    </location>
</feature>
<dbReference type="PROSITE" id="PS00889">
    <property type="entry name" value="CNMP_BINDING_2"/>
    <property type="match status" value="1"/>
</dbReference>
<dbReference type="InterPro" id="IPR018488">
    <property type="entry name" value="cNMP-bd_CS"/>
</dbReference>
<protein>
    <recommendedName>
        <fullName evidence="1">Cyclic nucleotide-binding domain-containing protein</fullName>
    </recommendedName>
</protein>
<dbReference type="GO" id="GO:0005829">
    <property type="term" value="C:cytosol"/>
    <property type="evidence" value="ECO:0007669"/>
    <property type="project" value="TreeGrafter"/>
</dbReference>
<evidence type="ECO:0000313" key="2">
    <source>
        <dbReference type="EMBL" id="SUS03707.1"/>
    </source>
</evidence>
<dbReference type="CDD" id="cd00038">
    <property type="entry name" value="CAP_ED"/>
    <property type="match status" value="1"/>
</dbReference>
<dbReference type="PANTHER" id="PTHR11635">
    <property type="entry name" value="CAMP-DEPENDENT PROTEIN KINASE REGULATORY CHAIN"/>
    <property type="match status" value="1"/>
</dbReference>
<dbReference type="Gene3D" id="2.60.120.10">
    <property type="entry name" value="Jelly Rolls"/>
    <property type="match status" value="1"/>
</dbReference>
<dbReference type="Pfam" id="PF00027">
    <property type="entry name" value="cNMP_binding"/>
    <property type="match status" value="1"/>
</dbReference>
<dbReference type="EMBL" id="UIDG01000013">
    <property type="protein sequence ID" value="SUS03707.1"/>
    <property type="molecule type" value="Genomic_DNA"/>
</dbReference>
<dbReference type="AlphaFoldDB" id="A0A380T801"/>
<dbReference type="InterPro" id="IPR014710">
    <property type="entry name" value="RmlC-like_jellyroll"/>
</dbReference>
<reference evidence="2" key="1">
    <citation type="submission" date="2018-07" db="EMBL/GenBank/DDBJ databases">
        <authorList>
            <person name="Quirk P.G."/>
            <person name="Krulwich T.A."/>
        </authorList>
    </citation>
    <scope>NUCLEOTIDE SEQUENCE</scope>
</reference>
<organism evidence="2">
    <name type="scientific">metagenome</name>
    <dbReference type="NCBI Taxonomy" id="256318"/>
    <lineage>
        <taxon>unclassified sequences</taxon>
        <taxon>metagenomes</taxon>
    </lineage>
</organism>
<dbReference type="SUPFAM" id="SSF51206">
    <property type="entry name" value="cAMP-binding domain-like"/>
    <property type="match status" value="1"/>
</dbReference>
<proteinExistence type="predicted"/>
<gene>
    <name evidence="2" type="ORF">DF3PB_110008</name>
</gene>
<dbReference type="GO" id="GO:0005952">
    <property type="term" value="C:cAMP-dependent protein kinase complex"/>
    <property type="evidence" value="ECO:0007669"/>
    <property type="project" value="InterPro"/>
</dbReference>
<dbReference type="PANTHER" id="PTHR11635:SF152">
    <property type="entry name" value="CAMP-DEPENDENT PROTEIN KINASE TYPE I REGULATORY SUBUNIT-RELATED"/>
    <property type="match status" value="1"/>
</dbReference>
<dbReference type="SMART" id="SM00100">
    <property type="entry name" value="cNMP"/>
    <property type="match status" value="1"/>
</dbReference>